<sequence length="317" mass="33296">MRGRGLLVVGALALVGLVLPAVALVAALGADRPPPPRSDVDLAYAIDGELGCDTEVQQVPVLPLDAEPLAMLVCADGRGSMPWTAPADLVDGDLSRLRSVLDGLDEAPVGDVACTRQAGPAFDLLLRFSRDRYARIQGDTSGCGFVTVASGRWFGAGEVLDTALALVEEQREARPAPTALPDPPDCAAGDPRGPAYSLTGSAADMVVAVSCWAPDAPEPSYRPSVRVPAADLEVLVADLAARAEPLVRIGRYDCPGGDDALYAQSVVGRTAWGDLVSVDGWCHELVVREPWAAPDDAGPLVWHPSGRAQRVLDELRR</sequence>
<gene>
    <name evidence="2" type="ORF">ACFFJG_18555</name>
</gene>
<name>A0ABV6E675_9ACTN</name>
<dbReference type="EMBL" id="JBHLXH010000002">
    <property type="protein sequence ID" value="MFC0224495.1"/>
    <property type="molecule type" value="Genomic_DNA"/>
</dbReference>
<organism evidence="2 3">
    <name type="scientific">Nocardioides zeicaulis</name>
    <dbReference type="NCBI Taxonomy" id="1776857"/>
    <lineage>
        <taxon>Bacteria</taxon>
        <taxon>Bacillati</taxon>
        <taxon>Actinomycetota</taxon>
        <taxon>Actinomycetes</taxon>
        <taxon>Propionibacteriales</taxon>
        <taxon>Nocardioidaceae</taxon>
        <taxon>Nocardioides</taxon>
    </lineage>
</organism>
<evidence type="ECO:0000313" key="2">
    <source>
        <dbReference type="EMBL" id="MFC0224495.1"/>
    </source>
</evidence>
<reference evidence="2 3" key="1">
    <citation type="submission" date="2024-09" db="EMBL/GenBank/DDBJ databases">
        <authorList>
            <person name="Sun Q."/>
            <person name="Mori K."/>
        </authorList>
    </citation>
    <scope>NUCLEOTIDE SEQUENCE [LARGE SCALE GENOMIC DNA]</scope>
    <source>
        <strain evidence="2 3">CCM 8654</strain>
    </source>
</reference>
<feature type="region of interest" description="Disordered" evidence="1">
    <location>
        <begin position="172"/>
        <end position="193"/>
    </location>
</feature>
<proteinExistence type="predicted"/>
<protein>
    <submittedName>
        <fullName evidence="2">Uncharacterized protein</fullName>
    </submittedName>
</protein>
<evidence type="ECO:0000256" key="1">
    <source>
        <dbReference type="SAM" id="MobiDB-lite"/>
    </source>
</evidence>
<accession>A0ABV6E675</accession>
<comment type="caution">
    <text evidence="2">The sequence shown here is derived from an EMBL/GenBank/DDBJ whole genome shotgun (WGS) entry which is preliminary data.</text>
</comment>
<dbReference type="Proteomes" id="UP001589698">
    <property type="component" value="Unassembled WGS sequence"/>
</dbReference>
<evidence type="ECO:0000313" key="3">
    <source>
        <dbReference type="Proteomes" id="UP001589698"/>
    </source>
</evidence>
<keyword evidence="3" id="KW-1185">Reference proteome</keyword>
<dbReference type="RefSeq" id="WP_378520261.1">
    <property type="nucleotide sequence ID" value="NZ_CBCSDI010000049.1"/>
</dbReference>